<dbReference type="RefSeq" id="WP_204518099.1">
    <property type="nucleotide sequence ID" value="NZ_BAABIN010000020.1"/>
</dbReference>
<dbReference type="Pfam" id="PF03992">
    <property type="entry name" value="ABM"/>
    <property type="match status" value="1"/>
</dbReference>
<dbReference type="SUPFAM" id="SSF54909">
    <property type="entry name" value="Dimeric alpha+beta barrel"/>
    <property type="match status" value="1"/>
</dbReference>
<sequence length="97" mass="11279">MLIIHAFLKVTPEHRTTFLELAEQVVKHTQAEPGNISYQLFEHTGQANTFVMLEEWQDEHALKQHGESAHFQEFIRKAKPLLVEPLQARKYEVIAQS</sequence>
<dbReference type="Proteomes" id="UP000717624">
    <property type="component" value="Unassembled WGS sequence"/>
</dbReference>
<proteinExistence type="predicted"/>
<dbReference type="PANTHER" id="PTHR33336:SF3">
    <property type="entry name" value="ABM DOMAIN-CONTAINING PROTEIN"/>
    <property type="match status" value="1"/>
</dbReference>
<dbReference type="Gene3D" id="3.30.70.100">
    <property type="match status" value="1"/>
</dbReference>
<keyword evidence="3" id="KW-1185">Reference proteome</keyword>
<gene>
    <name evidence="2" type="ORF">JOD01_001955</name>
</gene>
<evidence type="ECO:0000259" key="1">
    <source>
        <dbReference type="PROSITE" id="PS51725"/>
    </source>
</evidence>
<organism evidence="2 3">
    <name type="scientific">Brevibacillus fulvus</name>
    <dbReference type="NCBI Taxonomy" id="1125967"/>
    <lineage>
        <taxon>Bacteria</taxon>
        <taxon>Bacillati</taxon>
        <taxon>Bacillota</taxon>
        <taxon>Bacilli</taxon>
        <taxon>Bacillales</taxon>
        <taxon>Paenibacillaceae</taxon>
        <taxon>Brevibacillus</taxon>
    </lineage>
</organism>
<keyword evidence="2" id="KW-0503">Monooxygenase</keyword>
<evidence type="ECO:0000313" key="3">
    <source>
        <dbReference type="Proteomes" id="UP000717624"/>
    </source>
</evidence>
<keyword evidence="2" id="KW-0560">Oxidoreductase</keyword>
<dbReference type="GO" id="GO:0004497">
    <property type="term" value="F:monooxygenase activity"/>
    <property type="evidence" value="ECO:0007669"/>
    <property type="project" value="UniProtKB-KW"/>
</dbReference>
<dbReference type="EMBL" id="JAFBEB010000005">
    <property type="protein sequence ID" value="MBM7590351.1"/>
    <property type="molecule type" value="Genomic_DNA"/>
</dbReference>
<name>A0A938XYW3_9BACL</name>
<dbReference type="PROSITE" id="PS51725">
    <property type="entry name" value="ABM"/>
    <property type="match status" value="1"/>
</dbReference>
<evidence type="ECO:0000313" key="2">
    <source>
        <dbReference type="EMBL" id="MBM7590351.1"/>
    </source>
</evidence>
<comment type="caution">
    <text evidence="2">The sequence shown here is derived from an EMBL/GenBank/DDBJ whole genome shotgun (WGS) entry which is preliminary data.</text>
</comment>
<accession>A0A938XYW3</accession>
<feature type="domain" description="ABM" evidence="1">
    <location>
        <begin position="2"/>
        <end position="93"/>
    </location>
</feature>
<dbReference type="InterPro" id="IPR007138">
    <property type="entry name" value="ABM_dom"/>
</dbReference>
<dbReference type="InterPro" id="IPR050744">
    <property type="entry name" value="AI-2_Isomerase_LsrG"/>
</dbReference>
<protein>
    <submittedName>
        <fullName evidence="2">Quinol monooxygenase YgiN</fullName>
    </submittedName>
</protein>
<dbReference type="PANTHER" id="PTHR33336">
    <property type="entry name" value="QUINOL MONOOXYGENASE YGIN-RELATED"/>
    <property type="match status" value="1"/>
</dbReference>
<dbReference type="InterPro" id="IPR011008">
    <property type="entry name" value="Dimeric_a/b-barrel"/>
</dbReference>
<dbReference type="AlphaFoldDB" id="A0A938XYW3"/>
<reference evidence="2" key="1">
    <citation type="submission" date="2021-01" db="EMBL/GenBank/DDBJ databases">
        <title>Genomic Encyclopedia of Type Strains, Phase IV (KMG-IV): sequencing the most valuable type-strain genomes for metagenomic binning, comparative biology and taxonomic classification.</title>
        <authorList>
            <person name="Goeker M."/>
        </authorList>
    </citation>
    <scope>NUCLEOTIDE SEQUENCE</scope>
    <source>
        <strain evidence="2">DSM 25523</strain>
    </source>
</reference>